<protein>
    <recommendedName>
        <fullName evidence="2">CN hydrolase domain-containing protein</fullName>
    </recommendedName>
</protein>
<dbReference type="EMBL" id="BARW01007240">
    <property type="protein sequence ID" value="GAI85996.1"/>
    <property type="molecule type" value="Genomic_DNA"/>
</dbReference>
<dbReference type="AlphaFoldDB" id="X1T3Q0"/>
<feature type="non-terminal residue" evidence="3">
    <location>
        <position position="332"/>
    </location>
</feature>
<gene>
    <name evidence="3" type="ORF">S12H4_15120</name>
</gene>
<name>X1T3Q0_9ZZZZ</name>
<sequence>MGDTSPRFTVAAVQASSVLFDRDKSMDKAVRLIEEAADKGAVIIGFPELFIPGHLGIWYTSKKSNPMQVERDLFVQLVKNGVKVPSPETARLCAAAKKAHAYVVMGINEVDTLYTGNIYMSQLFISDEGEIMGVHRKLVATGVEKLFYSRGDGSYFNVYDTRYGKLSAMGCGEHLNSLFKLALLGMGTQIHIAQWPSFGMYPDPIDFNIRQFAYEGKIFVINTLGITDKQNVAVCSDTPEAADDFVGTRGGGSSIISPNGEYLTGPVHDIETIVTAEISLEDALPHKMELNLLGHYTRWDILSLNFNREKLSLIKDIPSTRSSSVDLSSELL</sequence>
<organism evidence="3">
    <name type="scientific">marine sediment metagenome</name>
    <dbReference type="NCBI Taxonomy" id="412755"/>
    <lineage>
        <taxon>unclassified sequences</taxon>
        <taxon>metagenomes</taxon>
        <taxon>ecological metagenomes</taxon>
    </lineage>
</organism>
<dbReference type="InterPro" id="IPR036526">
    <property type="entry name" value="C-N_Hydrolase_sf"/>
</dbReference>
<evidence type="ECO:0000256" key="1">
    <source>
        <dbReference type="ARBA" id="ARBA00008129"/>
    </source>
</evidence>
<accession>X1T3Q0</accession>
<dbReference type="InterPro" id="IPR044149">
    <property type="entry name" value="Nitrilases_CHs"/>
</dbReference>
<dbReference type="Gene3D" id="3.60.110.10">
    <property type="entry name" value="Carbon-nitrogen hydrolase"/>
    <property type="match status" value="1"/>
</dbReference>
<dbReference type="SUPFAM" id="SSF56317">
    <property type="entry name" value="Carbon-nitrogen hydrolase"/>
    <property type="match status" value="1"/>
</dbReference>
<dbReference type="PROSITE" id="PS50263">
    <property type="entry name" value="CN_HYDROLASE"/>
    <property type="match status" value="1"/>
</dbReference>
<evidence type="ECO:0000313" key="3">
    <source>
        <dbReference type="EMBL" id="GAI85996.1"/>
    </source>
</evidence>
<dbReference type="PANTHER" id="PTHR46044:SF1">
    <property type="entry name" value="CN HYDROLASE DOMAIN-CONTAINING PROTEIN"/>
    <property type="match status" value="1"/>
</dbReference>
<evidence type="ECO:0000259" key="2">
    <source>
        <dbReference type="PROSITE" id="PS50263"/>
    </source>
</evidence>
<dbReference type="InterPro" id="IPR003010">
    <property type="entry name" value="C-N_Hydrolase"/>
</dbReference>
<dbReference type="GO" id="GO:0003824">
    <property type="term" value="F:catalytic activity"/>
    <property type="evidence" value="ECO:0007669"/>
    <property type="project" value="InterPro"/>
</dbReference>
<comment type="caution">
    <text evidence="3">The sequence shown here is derived from an EMBL/GenBank/DDBJ whole genome shotgun (WGS) entry which is preliminary data.</text>
</comment>
<feature type="domain" description="CN hydrolase" evidence="2">
    <location>
        <begin position="8"/>
        <end position="280"/>
    </location>
</feature>
<comment type="similarity">
    <text evidence="1">Belongs to the carbon-nitrogen hydrolase superfamily. Nitrilase family.</text>
</comment>
<dbReference type="CDD" id="cd07564">
    <property type="entry name" value="nitrilases_CHs"/>
    <property type="match status" value="1"/>
</dbReference>
<reference evidence="3" key="1">
    <citation type="journal article" date="2014" name="Front. Microbiol.">
        <title>High frequency of phylogenetically diverse reductive dehalogenase-homologous genes in deep subseafloor sedimentary metagenomes.</title>
        <authorList>
            <person name="Kawai M."/>
            <person name="Futagami T."/>
            <person name="Toyoda A."/>
            <person name="Takaki Y."/>
            <person name="Nishi S."/>
            <person name="Hori S."/>
            <person name="Arai W."/>
            <person name="Tsubouchi T."/>
            <person name="Morono Y."/>
            <person name="Uchiyama I."/>
            <person name="Ito T."/>
            <person name="Fujiyama A."/>
            <person name="Inagaki F."/>
            <person name="Takami H."/>
        </authorList>
    </citation>
    <scope>NUCLEOTIDE SEQUENCE</scope>
    <source>
        <strain evidence="3">Expedition CK06-06</strain>
    </source>
</reference>
<dbReference type="PANTHER" id="PTHR46044">
    <property type="entry name" value="NITRILASE"/>
    <property type="match status" value="1"/>
</dbReference>
<proteinExistence type="inferred from homology"/>
<dbReference type="Pfam" id="PF00795">
    <property type="entry name" value="CN_hydrolase"/>
    <property type="match status" value="1"/>
</dbReference>